<sequence>MKCSCCDVILSTRESVRKFKSSGEYVDMCDKCLSTISDDVAVVEGKTTEDDEYNDYE</sequence>
<proteinExistence type="predicted"/>
<gene>
    <name evidence="1" type="ORF">UFOVP248_54</name>
</gene>
<protein>
    <submittedName>
        <fullName evidence="1">Uncharacterized protein</fullName>
    </submittedName>
</protein>
<dbReference type="EMBL" id="LR796267">
    <property type="protein sequence ID" value="CAB4132587.1"/>
    <property type="molecule type" value="Genomic_DNA"/>
</dbReference>
<accession>A0A6J5LHQ6</accession>
<reference evidence="1" key="1">
    <citation type="submission" date="2020-04" db="EMBL/GenBank/DDBJ databases">
        <authorList>
            <person name="Chiriac C."/>
            <person name="Salcher M."/>
            <person name="Ghai R."/>
            <person name="Kavagutti S V."/>
        </authorList>
    </citation>
    <scope>NUCLEOTIDE SEQUENCE</scope>
</reference>
<organism evidence="1">
    <name type="scientific">uncultured Caudovirales phage</name>
    <dbReference type="NCBI Taxonomy" id="2100421"/>
    <lineage>
        <taxon>Viruses</taxon>
        <taxon>Duplodnaviria</taxon>
        <taxon>Heunggongvirae</taxon>
        <taxon>Uroviricota</taxon>
        <taxon>Caudoviricetes</taxon>
        <taxon>Peduoviridae</taxon>
        <taxon>Maltschvirus</taxon>
        <taxon>Maltschvirus maltsch</taxon>
    </lineage>
</organism>
<evidence type="ECO:0000313" key="1">
    <source>
        <dbReference type="EMBL" id="CAB4132587.1"/>
    </source>
</evidence>
<name>A0A6J5LHQ6_9CAUD</name>